<dbReference type="GO" id="GO:0003723">
    <property type="term" value="F:RNA binding"/>
    <property type="evidence" value="ECO:0007669"/>
    <property type="project" value="UniProtKB-UniRule"/>
</dbReference>
<evidence type="ECO:0000256" key="6">
    <source>
        <dbReference type="HAMAP-Rule" id="MF_00867"/>
    </source>
</evidence>
<protein>
    <recommendedName>
        <fullName evidence="6">RNA-binding protein KhpB</fullName>
    </recommendedName>
    <alternativeName>
        <fullName evidence="6">RNA-binding protein EloR</fullName>
    </alternativeName>
</protein>
<dbReference type="Pfam" id="PF13083">
    <property type="entry name" value="KH_KhpA-B"/>
    <property type="match status" value="1"/>
</dbReference>
<evidence type="ECO:0000256" key="2">
    <source>
        <dbReference type="ARBA" id="ARBA00022884"/>
    </source>
</evidence>
<evidence type="ECO:0000259" key="7">
    <source>
        <dbReference type="PROSITE" id="PS51061"/>
    </source>
</evidence>
<feature type="region of interest" description="Jag_N domain" evidence="6">
    <location>
        <begin position="6"/>
        <end position="56"/>
    </location>
</feature>
<keyword evidence="3 6" id="KW-0133">Cell shape</keyword>
<evidence type="ECO:0000256" key="5">
    <source>
        <dbReference type="ARBA" id="ARBA00023316"/>
    </source>
</evidence>
<dbReference type="EMBL" id="VTOY01000006">
    <property type="protein sequence ID" value="TYZ22272.1"/>
    <property type="molecule type" value="Genomic_DNA"/>
</dbReference>
<gene>
    <name evidence="6" type="primary">khpB</name>
    <name evidence="6" type="synonym">eloR</name>
    <name evidence="8" type="ORF">FZ040_08635</name>
</gene>
<keyword evidence="9" id="KW-1185">Reference proteome</keyword>
<dbReference type="InterPro" id="IPR001374">
    <property type="entry name" value="R3H_dom"/>
</dbReference>
<dbReference type="GO" id="GO:0005737">
    <property type="term" value="C:cytoplasm"/>
    <property type="evidence" value="ECO:0007669"/>
    <property type="project" value="UniProtKB-SubCell"/>
</dbReference>
<keyword evidence="4 6" id="KW-0143">Chaperone</keyword>
<dbReference type="PANTHER" id="PTHR35800">
    <property type="entry name" value="PROTEIN JAG"/>
    <property type="match status" value="1"/>
</dbReference>
<dbReference type="GO" id="GO:0008360">
    <property type="term" value="P:regulation of cell shape"/>
    <property type="evidence" value="ECO:0007669"/>
    <property type="project" value="UniProtKB-KW"/>
</dbReference>
<dbReference type="Gene3D" id="3.30.300.20">
    <property type="match status" value="1"/>
</dbReference>
<comment type="function">
    <text evidence="6">A probable RNA chaperone. Forms a complex with KhpA which binds to cellular RNA and controls its expression. Plays a role in peptidoglycan (PG) homeostasis and cell length regulation.</text>
</comment>
<dbReference type="Pfam" id="PF01424">
    <property type="entry name" value="R3H"/>
    <property type="match status" value="1"/>
</dbReference>
<sequence>MADVLEASGKTVEEAIASAASKLGVTTDLLDYKVIQQPSNGFFGLFGAKPARIEAAVKAQPAAEKKEKAAKEESLEPAALAADAESVEEQAKIAEEFLRDVFSAMKLDVKIERGQSEEGILFQLIGENLGILIGKHGQTLDSLQYLANLAANRGISENRARIIIDIENYRSRREETLVRLAGHLAEKACRIGEEVHLEPMNRHERKIIHMALQDNRRVSTYSAGDEPRRYVVIAPKRRRRSRRNYSEPRFDEE</sequence>
<dbReference type="NCBIfam" id="NF041568">
    <property type="entry name" value="Jag_EloR"/>
    <property type="match status" value="1"/>
</dbReference>
<keyword evidence="2 6" id="KW-0694">RNA-binding</keyword>
<dbReference type="InterPro" id="IPR038008">
    <property type="entry name" value="Jag_KH"/>
</dbReference>
<dbReference type="GO" id="GO:0009252">
    <property type="term" value="P:peptidoglycan biosynthetic process"/>
    <property type="evidence" value="ECO:0007669"/>
    <property type="project" value="UniProtKB-UniRule"/>
</dbReference>
<dbReference type="InterPro" id="IPR015946">
    <property type="entry name" value="KH_dom-like_a/b"/>
</dbReference>
<dbReference type="HAMAP" id="MF_00867">
    <property type="entry name" value="KhpB"/>
    <property type="match status" value="1"/>
</dbReference>
<dbReference type="PROSITE" id="PS51061">
    <property type="entry name" value="R3H"/>
    <property type="match status" value="1"/>
</dbReference>
<dbReference type="OrthoDB" id="9794483at2"/>
<dbReference type="Pfam" id="PF14804">
    <property type="entry name" value="Jag_N"/>
    <property type="match status" value="1"/>
</dbReference>
<evidence type="ECO:0000313" key="8">
    <source>
        <dbReference type="EMBL" id="TYZ22272.1"/>
    </source>
</evidence>
<dbReference type="PANTHER" id="PTHR35800:SF1">
    <property type="entry name" value="RNA-BINDING PROTEIN KHPB"/>
    <property type="match status" value="1"/>
</dbReference>
<reference evidence="8 9" key="1">
    <citation type="submission" date="2019-08" db="EMBL/GenBank/DDBJ databases">
        <title>Selenomonas sp. mPRGC5 and Selenomonas sp. mPRGC8 isolated from ruminal fluid of dairy goat (Capra hircus).</title>
        <authorList>
            <person name="Poothong S."/>
            <person name="Nuengjamnong C."/>
            <person name="Tanasupawat S."/>
        </authorList>
    </citation>
    <scope>NUCLEOTIDE SEQUENCE [LARGE SCALE GENOMIC DNA]</scope>
    <source>
        <strain evidence="9">mPRGC5</strain>
    </source>
</reference>
<comment type="similarity">
    <text evidence="6">Belongs to the KhpB RNA-binding protein family.</text>
</comment>
<accession>A0A5D6W4A1</accession>
<comment type="subunit">
    <text evidence="6">Forms a complex with KhpA.</text>
</comment>
<dbReference type="AlphaFoldDB" id="A0A5D6W4A1"/>
<dbReference type="Proteomes" id="UP000323646">
    <property type="component" value="Unassembled WGS sequence"/>
</dbReference>
<dbReference type="CDD" id="cd02414">
    <property type="entry name" value="KH-II_Jag"/>
    <property type="match status" value="1"/>
</dbReference>
<dbReference type="InterPro" id="IPR034079">
    <property type="entry name" value="R3H_KhpB"/>
</dbReference>
<dbReference type="CDD" id="cd02644">
    <property type="entry name" value="R3H_jag"/>
    <property type="match status" value="1"/>
</dbReference>
<dbReference type="InterPro" id="IPR032782">
    <property type="entry name" value="KhpB_N"/>
</dbReference>
<feature type="domain" description="R3H" evidence="7">
    <location>
        <begin position="171"/>
        <end position="237"/>
    </location>
</feature>
<name>A0A5D6W4A1_9FIRM</name>
<dbReference type="Gene3D" id="3.30.1370.50">
    <property type="entry name" value="R3H-like domain"/>
    <property type="match status" value="1"/>
</dbReference>
<organism evidence="8 9">
    <name type="scientific">Selenomonas ruminis</name>
    <dbReference type="NCBI Taxonomy" id="2593411"/>
    <lineage>
        <taxon>Bacteria</taxon>
        <taxon>Bacillati</taxon>
        <taxon>Bacillota</taxon>
        <taxon>Negativicutes</taxon>
        <taxon>Selenomonadales</taxon>
        <taxon>Selenomonadaceae</taxon>
        <taxon>Selenomonas</taxon>
    </lineage>
</organism>
<dbReference type="Gene3D" id="3.30.30.80">
    <property type="entry name" value="probable RNA-binding protein from clostridium symbiosum atcc 14940"/>
    <property type="match status" value="1"/>
</dbReference>
<keyword evidence="1 6" id="KW-0963">Cytoplasm</keyword>
<dbReference type="SMART" id="SM00393">
    <property type="entry name" value="R3H"/>
    <property type="match status" value="1"/>
</dbReference>
<evidence type="ECO:0000313" key="9">
    <source>
        <dbReference type="Proteomes" id="UP000323646"/>
    </source>
</evidence>
<dbReference type="SUPFAM" id="SSF82708">
    <property type="entry name" value="R3H domain"/>
    <property type="match status" value="1"/>
</dbReference>
<evidence type="ECO:0000256" key="3">
    <source>
        <dbReference type="ARBA" id="ARBA00022960"/>
    </source>
</evidence>
<keyword evidence="5 6" id="KW-0961">Cell wall biogenesis/degradation</keyword>
<dbReference type="InterPro" id="IPR039247">
    <property type="entry name" value="KhpB"/>
</dbReference>
<evidence type="ECO:0000256" key="4">
    <source>
        <dbReference type="ARBA" id="ARBA00023186"/>
    </source>
</evidence>
<evidence type="ECO:0000256" key="1">
    <source>
        <dbReference type="ARBA" id="ARBA00022490"/>
    </source>
</evidence>
<dbReference type="SMART" id="SM01245">
    <property type="entry name" value="Jag_N"/>
    <property type="match status" value="1"/>
</dbReference>
<dbReference type="GO" id="GO:0071555">
    <property type="term" value="P:cell wall organization"/>
    <property type="evidence" value="ECO:0007669"/>
    <property type="project" value="UniProtKB-KW"/>
</dbReference>
<dbReference type="InterPro" id="IPR038247">
    <property type="entry name" value="Jag_N_dom_sf"/>
</dbReference>
<dbReference type="RefSeq" id="WP_149171617.1">
    <property type="nucleotide sequence ID" value="NZ_VTOY01000006.1"/>
</dbReference>
<comment type="domain">
    <text evidence="6">Has an N-terminal Jag-N domain and 2 RNA-binding domains (KH and R3H).</text>
</comment>
<comment type="caution">
    <text evidence="8">The sequence shown here is derived from an EMBL/GenBank/DDBJ whole genome shotgun (WGS) entry which is preliminary data.</text>
</comment>
<dbReference type="InterPro" id="IPR036867">
    <property type="entry name" value="R3H_dom_sf"/>
</dbReference>
<comment type="subcellular location">
    <subcellularLocation>
        <location evidence="6">Cytoplasm</location>
    </subcellularLocation>
</comment>
<proteinExistence type="inferred from homology"/>